<dbReference type="AlphaFoldDB" id="A0A3A8QFD1"/>
<dbReference type="Proteomes" id="UP000267003">
    <property type="component" value="Unassembled WGS sequence"/>
</dbReference>
<sequence>MTSLVLSGCDTGTHTRLRFALNPSFLKGDSLAVAASGVRAMTTPPTLPNIQSGDGLSFQLEGASATVADIRLQLAGGLHCDDVREELPEGTGCVQSGDAPDTVTLAGPFSINLADGEPWGAELELPPGTYRRVDFVLGEGGFKAHTRLFQDSRLWDMNLTLPQGTALGFEATSDLAVKEGGSLRVTFTQDTWLKSLPLGACFQSGDLPRADSELLLDAASGACQGAADQVRDTIRARGAVTAHPF</sequence>
<evidence type="ECO:0000313" key="2">
    <source>
        <dbReference type="Proteomes" id="UP000267003"/>
    </source>
</evidence>
<keyword evidence="2" id="KW-1185">Reference proteome</keyword>
<reference evidence="2" key="1">
    <citation type="submission" date="2018-09" db="EMBL/GenBank/DDBJ databases">
        <authorList>
            <person name="Livingstone P.G."/>
            <person name="Whitworth D.E."/>
        </authorList>
    </citation>
    <scope>NUCLEOTIDE SEQUENCE [LARGE SCALE GENOMIC DNA]</scope>
    <source>
        <strain evidence="2">AB050A</strain>
    </source>
</reference>
<organism evidence="1 2">
    <name type="scientific">Corallococcus aberystwythensis</name>
    <dbReference type="NCBI Taxonomy" id="2316722"/>
    <lineage>
        <taxon>Bacteria</taxon>
        <taxon>Pseudomonadati</taxon>
        <taxon>Myxococcota</taxon>
        <taxon>Myxococcia</taxon>
        <taxon>Myxococcales</taxon>
        <taxon>Cystobacterineae</taxon>
        <taxon>Myxococcaceae</taxon>
        <taxon>Corallococcus</taxon>
    </lineage>
</organism>
<gene>
    <name evidence="1" type="ORF">D7W81_17655</name>
</gene>
<accession>A0A3A8QFD1</accession>
<evidence type="ECO:0000313" key="1">
    <source>
        <dbReference type="EMBL" id="RKH64975.1"/>
    </source>
</evidence>
<comment type="caution">
    <text evidence="1">The sequence shown here is derived from an EMBL/GenBank/DDBJ whole genome shotgun (WGS) entry which is preliminary data.</text>
</comment>
<name>A0A3A8QFD1_9BACT</name>
<proteinExistence type="predicted"/>
<protein>
    <submittedName>
        <fullName evidence="1">Uncharacterized protein</fullName>
    </submittedName>
</protein>
<dbReference type="EMBL" id="RAWK01000098">
    <property type="protein sequence ID" value="RKH64975.1"/>
    <property type="molecule type" value="Genomic_DNA"/>
</dbReference>